<dbReference type="InterPro" id="IPR035899">
    <property type="entry name" value="DBL_dom_sf"/>
</dbReference>
<dbReference type="AlphaFoldDB" id="A0A3N0YXD0"/>
<dbReference type="CDD" id="cd00160">
    <property type="entry name" value="RhoGEF"/>
    <property type="match status" value="1"/>
</dbReference>
<dbReference type="Pfam" id="PF00621">
    <property type="entry name" value="RhoGEF"/>
    <property type="match status" value="1"/>
</dbReference>
<dbReference type="PROSITE" id="PS50010">
    <property type="entry name" value="DH_2"/>
    <property type="match status" value="1"/>
</dbReference>
<gene>
    <name evidence="2" type="ORF">DPX16_14936</name>
</gene>
<accession>A0A3N0YXD0</accession>
<evidence type="ECO:0000259" key="1">
    <source>
        <dbReference type="PROSITE" id="PS50010"/>
    </source>
</evidence>
<protein>
    <submittedName>
        <fullName evidence="2">Ubiquinol-cytochrome-c reductase complex assembly factor 2</fullName>
    </submittedName>
</protein>
<dbReference type="InterPro" id="IPR011993">
    <property type="entry name" value="PH-like_dom_sf"/>
</dbReference>
<dbReference type="OrthoDB" id="27593at2759"/>
<dbReference type="PANTHER" id="PTHR12845">
    <property type="entry name" value="GUANINE NUCLEOTIDE EXCHANGE FACTOR"/>
    <property type="match status" value="1"/>
</dbReference>
<proteinExistence type="predicted"/>
<evidence type="ECO:0000313" key="2">
    <source>
        <dbReference type="EMBL" id="ROL50692.1"/>
    </source>
</evidence>
<dbReference type="PANTHER" id="PTHR12845:SF2">
    <property type="entry name" value="DH DOMAIN-CONTAINING PROTEIN-RELATED"/>
    <property type="match status" value="1"/>
</dbReference>
<name>A0A3N0YXD0_ANAGA</name>
<dbReference type="SMART" id="SM00325">
    <property type="entry name" value="RhoGEF"/>
    <property type="match status" value="1"/>
</dbReference>
<evidence type="ECO:0000313" key="3">
    <source>
        <dbReference type="Proteomes" id="UP000281406"/>
    </source>
</evidence>
<dbReference type="Gene3D" id="1.20.900.10">
    <property type="entry name" value="Dbl homology (DH) domain"/>
    <property type="match status" value="1"/>
</dbReference>
<organism evidence="2 3">
    <name type="scientific">Anabarilius grahami</name>
    <name type="common">Kanglang fish</name>
    <name type="synonym">Barilius grahami</name>
    <dbReference type="NCBI Taxonomy" id="495550"/>
    <lineage>
        <taxon>Eukaryota</taxon>
        <taxon>Metazoa</taxon>
        <taxon>Chordata</taxon>
        <taxon>Craniata</taxon>
        <taxon>Vertebrata</taxon>
        <taxon>Euteleostomi</taxon>
        <taxon>Actinopterygii</taxon>
        <taxon>Neopterygii</taxon>
        <taxon>Teleostei</taxon>
        <taxon>Ostariophysi</taxon>
        <taxon>Cypriniformes</taxon>
        <taxon>Xenocyprididae</taxon>
        <taxon>Xenocypridinae</taxon>
        <taxon>Xenocypridinae incertae sedis</taxon>
        <taxon>Anabarilius</taxon>
    </lineage>
</organism>
<feature type="domain" description="DH" evidence="1">
    <location>
        <begin position="202"/>
        <end position="386"/>
    </location>
</feature>
<dbReference type="Proteomes" id="UP000281406">
    <property type="component" value="Unassembled WGS sequence"/>
</dbReference>
<dbReference type="InterPro" id="IPR000219">
    <property type="entry name" value="DH_dom"/>
</dbReference>
<dbReference type="GO" id="GO:0005634">
    <property type="term" value="C:nucleus"/>
    <property type="evidence" value="ECO:0007669"/>
    <property type="project" value="TreeGrafter"/>
</dbReference>
<comment type="caution">
    <text evidence="2">The sequence shown here is derived from an EMBL/GenBank/DDBJ whole genome shotgun (WGS) entry which is preliminary data.</text>
</comment>
<reference evidence="2 3" key="1">
    <citation type="submission" date="2018-10" db="EMBL/GenBank/DDBJ databases">
        <title>Genome assembly for a Yunnan-Guizhou Plateau 3E fish, Anabarilius grahami (Regan), and its evolutionary and genetic applications.</title>
        <authorList>
            <person name="Jiang W."/>
        </authorList>
    </citation>
    <scope>NUCLEOTIDE SEQUENCE [LARGE SCALE GENOMIC DNA]</scope>
    <source>
        <strain evidence="2">AG-KIZ</strain>
        <tissue evidence="2">Muscle</tissue>
    </source>
</reference>
<dbReference type="Gene3D" id="2.30.29.30">
    <property type="entry name" value="Pleckstrin-homology domain (PH domain)/Phosphotyrosine-binding domain (PTB)"/>
    <property type="match status" value="1"/>
</dbReference>
<keyword evidence="3" id="KW-1185">Reference proteome</keyword>
<dbReference type="SUPFAM" id="SSF48065">
    <property type="entry name" value="DBL homology domain (DH-domain)"/>
    <property type="match status" value="1"/>
</dbReference>
<dbReference type="GO" id="GO:0005085">
    <property type="term" value="F:guanyl-nucleotide exchange factor activity"/>
    <property type="evidence" value="ECO:0007669"/>
    <property type="project" value="InterPro"/>
</dbReference>
<dbReference type="GO" id="GO:0005737">
    <property type="term" value="C:cytoplasm"/>
    <property type="evidence" value="ECO:0007669"/>
    <property type="project" value="TreeGrafter"/>
</dbReference>
<dbReference type="EMBL" id="RJVU01019434">
    <property type="protein sequence ID" value="ROL50692.1"/>
    <property type="molecule type" value="Genomic_DNA"/>
</dbReference>
<dbReference type="SUPFAM" id="SSF50729">
    <property type="entry name" value="PH domain-like"/>
    <property type="match status" value="1"/>
</dbReference>
<sequence>MEDGRIWADRNGVTEALDARPGLTLDEHSPKTNVEDCEASGGLYYASEGLAEVLRSVASSQLWNFMGFSLPISSLFTSESFSLKSSDLLCEENEMEREDATEVNAQEESYVANFESEYINSSVPLYQEYWMSSVKKDLHRAQHTGLSELVTSMRLPSLKTPPPLSLTSVLSPPGLQAKPYALWQELPQVKGLLNSLSGQEIQLQEAMFELIVSEASYQKSLVVALNVFHCSAELKQTLSRVQHHVLFSSLKDVCRVSERILQDLESHLRQDVVMSRVGDIVLKHQQDFQQVYVPYITNMMYQEAVITQLLQGNRKFTLILKKLEKDPQCQRQTLKSFLILPFQRITRTTLLLENILKRAKGVCLNVSNLTEAIEAVRKIVEECDRSVQQMKRTELLVCLDKLVDFGNVKSIPLITRGRHLIQEGTLKQLIVDDNHKVSVVSRKDVYVHLFNDLLLLSVRSGNRFVVQDHALFPDNVCVEEIKTTILGLPPDSLLLHLTKNHNRSSTALIFAARTRYRRFLKLCEEWPKDESKKGRDLGTFLRQRVASAFREGENTQISDPEKCDQMYESLARINSNVYKEKFPRAKDTSFTGVTVEECRILLATGNMQQTDEEKKGLWKTLMERFSSKPEDGPPEKAEK</sequence>
<dbReference type="InterPro" id="IPR047271">
    <property type="entry name" value="Ephexin-like"/>
</dbReference>
<dbReference type="Pfam" id="PF20180">
    <property type="entry name" value="UQCC2_CBP6"/>
    <property type="match status" value="1"/>
</dbReference>